<name>A0A915KTJ2_ROMCU</name>
<evidence type="ECO:0000313" key="1">
    <source>
        <dbReference type="Proteomes" id="UP000887565"/>
    </source>
</evidence>
<organism evidence="1 2">
    <name type="scientific">Romanomermis culicivorax</name>
    <name type="common">Nematode worm</name>
    <dbReference type="NCBI Taxonomy" id="13658"/>
    <lineage>
        <taxon>Eukaryota</taxon>
        <taxon>Metazoa</taxon>
        <taxon>Ecdysozoa</taxon>
        <taxon>Nematoda</taxon>
        <taxon>Enoplea</taxon>
        <taxon>Dorylaimia</taxon>
        <taxon>Mermithida</taxon>
        <taxon>Mermithoidea</taxon>
        <taxon>Mermithidae</taxon>
        <taxon>Romanomermis</taxon>
    </lineage>
</organism>
<sequence length="127" mass="15059">MDEDALFRRTAMSRADDFRPTSRQFFNNMESVRRHFRFCPICQGRFLRLGEHLKEHSFLGGKINYFYQKIVISGVEKVILKAQIISRCGDTNWIIRDFSRQNFTNKGDLGNKDLKKNLQLKRSFVSY</sequence>
<accession>A0A915KTJ2</accession>
<protein>
    <submittedName>
        <fullName evidence="2">C2H2-type domain-containing protein</fullName>
    </submittedName>
</protein>
<dbReference type="AlphaFoldDB" id="A0A915KTJ2"/>
<keyword evidence="1" id="KW-1185">Reference proteome</keyword>
<dbReference type="WBParaSite" id="nRc.2.0.1.t42240-RA">
    <property type="protein sequence ID" value="nRc.2.0.1.t42240-RA"/>
    <property type="gene ID" value="nRc.2.0.1.g42240"/>
</dbReference>
<proteinExistence type="predicted"/>
<reference evidence="2" key="1">
    <citation type="submission" date="2022-11" db="UniProtKB">
        <authorList>
            <consortium name="WormBaseParasite"/>
        </authorList>
    </citation>
    <scope>IDENTIFICATION</scope>
</reference>
<evidence type="ECO:0000313" key="2">
    <source>
        <dbReference type="WBParaSite" id="nRc.2.0.1.t42240-RA"/>
    </source>
</evidence>
<dbReference type="Proteomes" id="UP000887565">
    <property type="component" value="Unplaced"/>
</dbReference>